<gene>
    <name evidence="1" type="ORF">ONB1V03_LOCUS19679</name>
</gene>
<reference evidence="1" key="1">
    <citation type="submission" date="2020-11" db="EMBL/GenBank/DDBJ databases">
        <authorList>
            <person name="Tran Van P."/>
        </authorList>
    </citation>
    <scope>NUCLEOTIDE SEQUENCE</scope>
</reference>
<protein>
    <submittedName>
        <fullName evidence="1">Uncharacterized protein</fullName>
    </submittedName>
</protein>
<proteinExistence type="predicted"/>
<evidence type="ECO:0000313" key="1">
    <source>
        <dbReference type="EMBL" id="CAD7663119.1"/>
    </source>
</evidence>
<sequence length="59" mass="6961">MGQMKGTFQADDRDEEKLKDGYFIWDQLWIHPKESVIDMGLAFGENVLYFRSTVSQIFK</sequence>
<organism evidence="1">
    <name type="scientific">Oppiella nova</name>
    <dbReference type="NCBI Taxonomy" id="334625"/>
    <lineage>
        <taxon>Eukaryota</taxon>
        <taxon>Metazoa</taxon>
        <taxon>Ecdysozoa</taxon>
        <taxon>Arthropoda</taxon>
        <taxon>Chelicerata</taxon>
        <taxon>Arachnida</taxon>
        <taxon>Acari</taxon>
        <taxon>Acariformes</taxon>
        <taxon>Sarcoptiformes</taxon>
        <taxon>Oribatida</taxon>
        <taxon>Brachypylina</taxon>
        <taxon>Oppioidea</taxon>
        <taxon>Oppiidae</taxon>
        <taxon>Oppiella</taxon>
    </lineage>
</organism>
<keyword evidence="2" id="KW-1185">Reference proteome</keyword>
<evidence type="ECO:0000313" key="2">
    <source>
        <dbReference type="Proteomes" id="UP000728032"/>
    </source>
</evidence>
<dbReference type="OrthoDB" id="6505527at2759"/>
<name>A0A7R9QZT5_9ACAR</name>
<accession>A0A7R9QZT5</accession>
<dbReference type="EMBL" id="OC945759">
    <property type="protein sequence ID" value="CAD7663119.1"/>
    <property type="molecule type" value="Genomic_DNA"/>
</dbReference>
<dbReference type="EMBL" id="CAJPVJ010030934">
    <property type="protein sequence ID" value="CAG2180256.1"/>
    <property type="molecule type" value="Genomic_DNA"/>
</dbReference>
<dbReference type="Proteomes" id="UP000728032">
    <property type="component" value="Unassembled WGS sequence"/>
</dbReference>
<dbReference type="AlphaFoldDB" id="A0A7R9QZT5"/>